<dbReference type="InterPro" id="IPR036282">
    <property type="entry name" value="Glutathione-S-Trfase_C_sf"/>
</dbReference>
<evidence type="ECO:0000256" key="1">
    <source>
        <dbReference type="PIRSR" id="PIRSR015753-1"/>
    </source>
</evidence>
<feature type="binding site" evidence="2">
    <location>
        <position position="127"/>
    </location>
    <ligand>
        <name>glutathione</name>
        <dbReference type="ChEBI" id="CHEBI:57925"/>
    </ligand>
</feature>
<feature type="domain" description="GST C-terminal" evidence="4">
    <location>
        <begin position="201"/>
        <end position="325"/>
    </location>
</feature>
<dbReference type="InterPro" id="IPR016639">
    <property type="entry name" value="GST_Omega/GSH"/>
</dbReference>
<proteinExistence type="predicted"/>
<dbReference type="GO" id="GO:0004364">
    <property type="term" value="F:glutathione transferase activity"/>
    <property type="evidence" value="ECO:0007669"/>
    <property type="project" value="InterPro"/>
</dbReference>
<reference evidence="6" key="1">
    <citation type="submission" date="2019-03" db="EMBL/GenBank/DDBJ databases">
        <title>Weissella sp. 26KH-42 Genome sequencing.</title>
        <authorList>
            <person name="Heo J."/>
            <person name="Kim S.-J."/>
            <person name="Kim J.-S."/>
            <person name="Hong S.-B."/>
            <person name="Kwon S.-W."/>
        </authorList>
    </citation>
    <scope>NUCLEOTIDE SEQUENCE [LARGE SCALE GENOMIC DNA]</scope>
    <source>
        <strain evidence="6">26KH-42</strain>
    </source>
</reference>
<name>A0A4P6YT29_9LACO</name>
<dbReference type="SUPFAM" id="SSF47616">
    <property type="entry name" value="GST C-terminal domain-like"/>
    <property type="match status" value="1"/>
</dbReference>
<dbReference type="PIRSF" id="PIRSF015753">
    <property type="entry name" value="GST"/>
    <property type="match status" value="1"/>
</dbReference>
<accession>A0A4P6YT29</accession>
<protein>
    <submittedName>
        <fullName evidence="5">Glutathione S-transferase family protein</fullName>
    </submittedName>
</protein>
<evidence type="ECO:0000313" key="5">
    <source>
        <dbReference type="EMBL" id="QBO35797.1"/>
    </source>
</evidence>
<evidence type="ECO:0000256" key="3">
    <source>
        <dbReference type="PIRSR" id="PIRSR015753-3"/>
    </source>
</evidence>
<sequence length="351" mass="40072">MTVNEIQKELAQLDGLNEAAFCVIDFSTGKVVKREVDALQKKIIDSNLAANERIHEVDQAGNFQRQAPRFIKHLGSQELPIERNRYRLVLSKSDSFAQQVAIVRNLLDLDDDIEVTYVNPIRTKEGWQFSNDVDGVDPVLNVSYLGELYIANDAEYNGRATVPALIDILSGEIVNNDGRNLPRILETEFLDIATNKVDLYPINLREQIDQLNDEIYDQLGNAVYEAGFARSQVAYETAYNKAFAELAVLDERLATEKFLLGDDITDADVRLFTTLVRFDTGYYQAFHVNKYLLTDFKNFWRYARDLYKIPAFRETTDFDDIKKGLQLGDFNDAENPYKLVAKGPSVVAWRE</sequence>
<dbReference type="PANTHER" id="PTHR32419:SF6">
    <property type="entry name" value="GLUTATHIONE S-TRANSFERASE OMEGA-LIKE 1-RELATED"/>
    <property type="match status" value="1"/>
</dbReference>
<dbReference type="EMBL" id="CP037940">
    <property type="protein sequence ID" value="QBO35797.1"/>
    <property type="molecule type" value="Genomic_DNA"/>
</dbReference>
<dbReference type="InterPro" id="IPR010987">
    <property type="entry name" value="Glutathione-S-Trfase_C-like"/>
</dbReference>
<dbReference type="GO" id="GO:0005737">
    <property type="term" value="C:cytoplasm"/>
    <property type="evidence" value="ECO:0007669"/>
    <property type="project" value="TreeGrafter"/>
</dbReference>
<dbReference type="RefSeq" id="WP_133362876.1">
    <property type="nucleotide sequence ID" value="NZ_CP037940.1"/>
</dbReference>
<dbReference type="PANTHER" id="PTHR32419">
    <property type="entry name" value="GLUTATHIONYL-HYDROQUINONE REDUCTASE"/>
    <property type="match status" value="1"/>
</dbReference>
<feature type="active site" description="Proton donor/acceptor" evidence="1">
    <location>
        <position position="224"/>
    </location>
</feature>
<dbReference type="Gene3D" id="1.20.1050.10">
    <property type="match status" value="1"/>
</dbReference>
<dbReference type="InterPro" id="IPR047047">
    <property type="entry name" value="GST_Omega-like_C"/>
</dbReference>
<feature type="binding site" evidence="2">
    <location>
        <begin position="159"/>
        <end position="162"/>
    </location>
    <ligand>
        <name>glutathione</name>
        <dbReference type="ChEBI" id="CHEBI:57925"/>
    </ligand>
</feature>
<dbReference type="KEGG" id="wei:EQG49_04615"/>
<evidence type="ECO:0000256" key="2">
    <source>
        <dbReference type="PIRSR" id="PIRSR015753-2"/>
    </source>
</evidence>
<dbReference type="PROSITE" id="PS50405">
    <property type="entry name" value="GST_CTER"/>
    <property type="match status" value="1"/>
</dbReference>
<keyword evidence="6" id="KW-1185">Reference proteome</keyword>
<dbReference type="Pfam" id="PF13410">
    <property type="entry name" value="GST_C_2"/>
    <property type="match status" value="1"/>
</dbReference>
<dbReference type="CDD" id="cd03190">
    <property type="entry name" value="GST_C_Omega_like"/>
    <property type="match status" value="1"/>
</dbReference>
<dbReference type="OrthoDB" id="9769158at2"/>
<dbReference type="Proteomes" id="UP000292886">
    <property type="component" value="Chromosome"/>
</dbReference>
<evidence type="ECO:0000313" key="6">
    <source>
        <dbReference type="Proteomes" id="UP000292886"/>
    </source>
</evidence>
<dbReference type="AlphaFoldDB" id="A0A4P6YT29"/>
<evidence type="ECO:0000259" key="4">
    <source>
        <dbReference type="PROSITE" id="PS50405"/>
    </source>
</evidence>
<dbReference type="Gene3D" id="3.40.30.10">
    <property type="entry name" value="Glutaredoxin"/>
    <property type="match status" value="1"/>
</dbReference>
<keyword evidence="5" id="KW-0808">Transferase</keyword>
<feature type="site" description="Lowers pKa of active site Cys" evidence="3">
    <location>
        <position position="282"/>
    </location>
</feature>
<gene>
    <name evidence="5" type="ORF">EQG49_04615</name>
</gene>
<organism evidence="5 6">
    <name type="scientific">Periweissella cryptocerci</name>
    <dbReference type="NCBI Taxonomy" id="2506420"/>
    <lineage>
        <taxon>Bacteria</taxon>
        <taxon>Bacillati</taxon>
        <taxon>Bacillota</taxon>
        <taxon>Bacilli</taxon>
        <taxon>Lactobacillales</taxon>
        <taxon>Lactobacillaceae</taxon>
        <taxon>Periweissella</taxon>
    </lineage>
</organism>